<dbReference type="KEGG" id="kbs:EPA93_31205"/>
<keyword evidence="5 9" id="KW-1133">Transmembrane helix</keyword>
<sequence>MPNKQSVPLVTISNESHPHDPYEALRYRNFRTLLGCTFVAAFAQQMISVAIGWELFERTNSALVLGGIGLAQIIPIIVLFLPSGYIVDLYSRKMIFLISLALLGAASLGLATLSALHGPLWLIYACLALMGGAQSFSSPASSVLVSQLVSEQTFENATAWRTSSGQLASVLGPASGGFLIALFSRATFVYVLSAAAFIIISLLALTLRVRSQVQPSKSTQKRSLKTVVEGLQFLGRTQVMLAAMTLDLFAVLLGGATTLLPIFAKDILQVGSIGLGWLQAAGSLGAVSMALFLAHRPPFQRAGRTLLLAITGFGLATIVFGLSHWFWLSFLMLFVLGGLDNISMLIRGTLTLVRTPDEMRGRVSAATSLFIGTSNQLGGFESGLAAQLLGPIPAVALGGVGTIVVVAAVALIWPELRRMRTIRETSENAQAAS</sequence>
<dbReference type="InterPro" id="IPR020846">
    <property type="entry name" value="MFS_dom"/>
</dbReference>
<feature type="transmembrane region" description="Helical" evidence="9">
    <location>
        <begin position="94"/>
        <end position="115"/>
    </location>
</feature>
<comment type="similarity">
    <text evidence="7">Belongs to the major facilitator superfamily. Drug:H(+) antiporter-3 (DHA3) (TC 2.A.1.21) family.</text>
</comment>
<dbReference type="PANTHER" id="PTHR23513:SF9">
    <property type="entry name" value="ENTEROBACTIN EXPORTER ENTS"/>
    <property type="match status" value="1"/>
</dbReference>
<dbReference type="GO" id="GO:0022857">
    <property type="term" value="F:transmembrane transporter activity"/>
    <property type="evidence" value="ECO:0007669"/>
    <property type="project" value="InterPro"/>
</dbReference>
<evidence type="ECO:0000256" key="9">
    <source>
        <dbReference type="SAM" id="Phobius"/>
    </source>
</evidence>
<feature type="transmembrane region" description="Helical" evidence="9">
    <location>
        <begin position="62"/>
        <end position="82"/>
    </location>
</feature>
<dbReference type="GO" id="GO:0005886">
    <property type="term" value="C:plasma membrane"/>
    <property type="evidence" value="ECO:0007669"/>
    <property type="project" value="UniProtKB-SubCell"/>
</dbReference>
<evidence type="ECO:0000313" key="11">
    <source>
        <dbReference type="EMBL" id="QBD80208.1"/>
    </source>
</evidence>
<feature type="transmembrane region" description="Helical" evidence="9">
    <location>
        <begin position="306"/>
        <end position="327"/>
    </location>
</feature>
<keyword evidence="6 9" id="KW-0472">Membrane</keyword>
<feature type="transmembrane region" description="Helical" evidence="9">
    <location>
        <begin position="189"/>
        <end position="207"/>
    </location>
</feature>
<proteinExistence type="inferred from homology"/>
<keyword evidence="2" id="KW-0813">Transport</keyword>
<dbReference type="RefSeq" id="WP_129891274.1">
    <property type="nucleotide sequence ID" value="NZ_CP035758.1"/>
</dbReference>
<feature type="transmembrane region" description="Helical" evidence="9">
    <location>
        <begin position="239"/>
        <end position="264"/>
    </location>
</feature>
<dbReference type="InterPro" id="IPR036259">
    <property type="entry name" value="MFS_trans_sf"/>
</dbReference>
<protein>
    <recommendedName>
        <fullName evidence="8">Multidrug efflux pump Tap</fullName>
    </recommendedName>
</protein>
<evidence type="ECO:0000256" key="6">
    <source>
        <dbReference type="ARBA" id="ARBA00023136"/>
    </source>
</evidence>
<feature type="domain" description="Major facilitator superfamily (MFS) profile" evidence="10">
    <location>
        <begin position="1"/>
        <end position="212"/>
    </location>
</feature>
<accession>A0A4P6JWV3</accession>
<evidence type="ECO:0000256" key="3">
    <source>
        <dbReference type="ARBA" id="ARBA00022475"/>
    </source>
</evidence>
<feature type="transmembrane region" description="Helical" evidence="9">
    <location>
        <begin position="33"/>
        <end position="56"/>
    </location>
</feature>
<keyword evidence="3" id="KW-1003">Cell membrane</keyword>
<dbReference type="SUPFAM" id="SSF103473">
    <property type="entry name" value="MFS general substrate transporter"/>
    <property type="match status" value="1"/>
</dbReference>
<evidence type="ECO:0000256" key="7">
    <source>
        <dbReference type="ARBA" id="ARBA00038075"/>
    </source>
</evidence>
<dbReference type="CDD" id="cd06173">
    <property type="entry name" value="MFS_MefA_like"/>
    <property type="match status" value="1"/>
</dbReference>
<comment type="subcellular location">
    <subcellularLocation>
        <location evidence="1">Cell membrane</location>
        <topology evidence="1">Multi-pass membrane protein</topology>
    </subcellularLocation>
</comment>
<evidence type="ECO:0000256" key="4">
    <source>
        <dbReference type="ARBA" id="ARBA00022692"/>
    </source>
</evidence>
<name>A0A4P6JWV3_KTERU</name>
<dbReference type="Pfam" id="PF07690">
    <property type="entry name" value="MFS_1"/>
    <property type="match status" value="1"/>
</dbReference>
<feature type="transmembrane region" description="Helical" evidence="9">
    <location>
        <begin position="392"/>
        <end position="413"/>
    </location>
</feature>
<feature type="transmembrane region" description="Helical" evidence="9">
    <location>
        <begin position="276"/>
        <end position="294"/>
    </location>
</feature>
<dbReference type="Gene3D" id="1.20.1250.20">
    <property type="entry name" value="MFS general substrate transporter like domains"/>
    <property type="match status" value="2"/>
</dbReference>
<dbReference type="InterPro" id="IPR011701">
    <property type="entry name" value="MFS"/>
</dbReference>
<organism evidence="11 12">
    <name type="scientific">Ktedonosporobacter rubrisoli</name>
    <dbReference type="NCBI Taxonomy" id="2509675"/>
    <lineage>
        <taxon>Bacteria</taxon>
        <taxon>Bacillati</taxon>
        <taxon>Chloroflexota</taxon>
        <taxon>Ktedonobacteria</taxon>
        <taxon>Ktedonobacterales</taxon>
        <taxon>Ktedonosporobacteraceae</taxon>
        <taxon>Ktedonosporobacter</taxon>
    </lineage>
</organism>
<evidence type="ECO:0000256" key="8">
    <source>
        <dbReference type="ARBA" id="ARBA00040914"/>
    </source>
</evidence>
<keyword evidence="12" id="KW-1185">Reference proteome</keyword>
<dbReference type="Proteomes" id="UP000290365">
    <property type="component" value="Chromosome"/>
</dbReference>
<evidence type="ECO:0000313" key="12">
    <source>
        <dbReference type="Proteomes" id="UP000290365"/>
    </source>
</evidence>
<evidence type="ECO:0000256" key="2">
    <source>
        <dbReference type="ARBA" id="ARBA00022448"/>
    </source>
</evidence>
<dbReference type="EMBL" id="CP035758">
    <property type="protein sequence ID" value="QBD80208.1"/>
    <property type="molecule type" value="Genomic_DNA"/>
</dbReference>
<dbReference type="PANTHER" id="PTHR23513">
    <property type="entry name" value="INTEGRAL MEMBRANE EFFLUX PROTEIN-RELATED"/>
    <property type="match status" value="1"/>
</dbReference>
<evidence type="ECO:0000256" key="5">
    <source>
        <dbReference type="ARBA" id="ARBA00022989"/>
    </source>
</evidence>
<keyword evidence="4 9" id="KW-0812">Transmembrane</keyword>
<evidence type="ECO:0000256" key="1">
    <source>
        <dbReference type="ARBA" id="ARBA00004651"/>
    </source>
</evidence>
<evidence type="ECO:0000259" key="10">
    <source>
        <dbReference type="PROSITE" id="PS50850"/>
    </source>
</evidence>
<dbReference type="PROSITE" id="PS50850">
    <property type="entry name" value="MFS"/>
    <property type="match status" value="1"/>
</dbReference>
<dbReference type="OrthoDB" id="9775268at2"/>
<dbReference type="AlphaFoldDB" id="A0A4P6JWV3"/>
<reference evidence="11 12" key="1">
    <citation type="submission" date="2019-01" db="EMBL/GenBank/DDBJ databases">
        <title>Ktedonosporobacter rubrisoli SCAWS-G2.</title>
        <authorList>
            <person name="Huang Y."/>
            <person name="Yan B."/>
        </authorList>
    </citation>
    <scope>NUCLEOTIDE SEQUENCE [LARGE SCALE GENOMIC DNA]</scope>
    <source>
        <strain evidence="11 12">SCAWS-G2</strain>
    </source>
</reference>
<gene>
    <name evidence="11" type="ORF">EPA93_31205</name>
</gene>